<feature type="compositionally biased region" description="Basic and acidic residues" evidence="5">
    <location>
        <begin position="36"/>
        <end position="48"/>
    </location>
</feature>
<dbReference type="InterPro" id="IPR045864">
    <property type="entry name" value="aa-tRNA-synth_II/BPL/LPL"/>
</dbReference>
<feature type="domain" description="OB" evidence="7">
    <location>
        <begin position="137"/>
        <end position="217"/>
    </location>
</feature>
<keyword evidence="4" id="KW-0030">Aminoacyl-tRNA synthetase</keyword>
<name>A0ABM1E915_PRICU</name>
<feature type="compositionally biased region" description="Polar residues" evidence="5">
    <location>
        <begin position="24"/>
        <end position="35"/>
    </location>
</feature>
<dbReference type="Proteomes" id="UP000695022">
    <property type="component" value="Unplaced"/>
</dbReference>
<dbReference type="PANTHER" id="PTHR42918">
    <property type="entry name" value="LYSYL-TRNA SYNTHETASE"/>
    <property type="match status" value="1"/>
</dbReference>
<dbReference type="PROSITE" id="PS51257">
    <property type="entry name" value="PROKAR_LIPOPROTEIN"/>
    <property type="match status" value="1"/>
</dbReference>
<dbReference type="Pfam" id="PF00152">
    <property type="entry name" value="tRNA-synt_2"/>
    <property type="match status" value="1"/>
</dbReference>
<keyword evidence="2" id="KW-0547">Nucleotide-binding</keyword>
<evidence type="ECO:0000256" key="4">
    <source>
        <dbReference type="ARBA" id="ARBA00023146"/>
    </source>
</evidence>
<accession>A0ABM1E915</accession>
<evidence type="ECO:0000313" key="9">
    <source>
        <dbReference type="RefSeq" id="XP_014668686.1"/>
    </source>
</evidence>
<dbReference type="RefSeq" id="XP_014668686.1">
    <property type="nucleotide sequence ID" value="XM_014813200.1"/>
</dbReference>
<evidence type="ECO:0000313" key="8">
    <source>
        <dbReference type="Proteomes" id="UP000695022"/>
    </source>
</evidence>
<keyword evidence="1" id="KW-0436">Ligase</keyword>
<protein>
    <submittedName>
        <fullName evidence="9">Lysine--tRNA ligase-like</fullName>
    </submittedName>
</protein>
<keyword evidence="8" id="KW-1185">Reference proteome</keyword>
<dbReference type="GeneID" id="106809958"/>
<evidence type="ECO:0000259" key="7">
    <source>
        <dbReference type="Pfam" id="PF01336"/>
    </source>
</evidence>
<dbReference type="InterPro" id="IPR004364">
    <property type="entry name" value="Aa-tRNA-synt_II"/>
</dbReference>
<dbReference type="InterPro" id="IPR012340">
    <property type="entry name" value="NA-bd_OB-fold"/>
</dbReference>
<evidence type="ECO:0000256" key="3">
    <source>
        <dbReference type="ARBA" id="ARBA00022840"/>
    </source>
</evidence>
<evidence type="ECO:0000256" key="5">
    <source>
        <dbReference type="SAM" id="MobiDB-lite"/>
    </source>
</evidence>
<dbReference type="PANTHER" id="PTHR42918:SF9">
    <property type="entry name" value="LYSINE--TRNA LIGASE"/>
    <property type="match status" value="1"/>
</dbReference>
<evidence type="ECO:0000259" key="6">
    <source>
        <dbReference type="Pfam" id="PF00152"/>
    </source>
</evidence>
<dbReference type="InterPro" id="IPR004365">
    <property type="entry name" value="NA-bd_OB_tRNA"/>
</dbReference>
<dbReference type="Pfam" id="PF01336">
    <property type="entry name" value="tRNA_anti-codon"/>
    <property type="match status" value="1"/>
</dbReference>
<dbReference type="Gene3D" id="2.40.50.140">
    <property type="entry name" value="Nucleic acid-binding proteins"/>
    <property type="match status" value="1"/>
</dbReference>
<proteinExistence type="predicted"/>
<dbReference type="SUPFAM" id="SSF50249">
    <property type="entry name" value="Nucleic acid-binding proteins"/>
    <property type="match status" value="1"/>
</dbReference>
<feature type="domain" description="Aminoacyl-tRNA synthetase class II (D/K/N)" evidence="6">
    <location>
        <begin position="276"/>
        <end position="458"/>
    </location>
</feature>
<evidence type="ECO:0000256" key="1">
    <source>
        <dbReference type="ARBA" id="ARBA00022598"/>
    </source>
</evidence>
<organism evidence="8 9">
    <name type="scientific">Priapulus caudatus</name>
    <name type="common">Priapulid worm</name>
    <dbReference type="NCBI Taxonomy" id="37621"/>
    <lineage>
        <taxon>Eukaryota</taxon>
        <taxon>Metazoa</taxon>
        <taxon>Ecdysozoa</taxon>
        <taxon>Scalidophora</taxon>
        <taxon>Priapulida</taxon>
        <taxon>Priapulimorpha</taxon>
        <taxon>Priapulimorphida</taxon>
        <taxon>Priapulidae</taxon>
        <taxon>Priapulus</taxon>
    </lineage>
</organism>
<dbReference type="Gene3D" id="3.30.930.10">
    <property type="entry name" value="Bira Bifunctional Protein, Domain 2"/>
    <property type="match status" value="2"/>
</dbReference>
<reference evidence="9" key="1">
    <citation type="submission" date="2025-08" db="UniProtKB">
        <authorList>
            <consortium name="RefSeq"/>
        </authorList>
    </citation>
    <scope>IDENTIFICATION</scope>
</reference>
<evidence type="ECO:0000256" key="2">
    <source>
        <dbReference type="ARBA" id="ARBA00022741"/>
    </source>
</evidence>
<dbReference type="InterPro" id="IPR044136">
    <property type="entry name" value="Lys-tRNA-ligase_II_N"/>
</dbReference>
<gene>
    <name evidence="9" type="primary">LOC106809958</name>
</gene>
<dbReference type="CDD" id="cd04322">
    <property type="entry name" value="LysRS_N"/>
    <property type="match status" value="1"/>
</dbReference>
<sequence>MLIRQLLSANYLVRLRAPLGTAHISSSSACKNTHQTRSEQKRRLKAEQKLKEKEEKLKALAQEQQNDHVAPKKPGLVKDEEDIDPNEYFKLRLQSITAWKEAGEDAYPHKFDVSISLTDFIAKYEHLVAGEVHDDVVSVAGRVHAKRASGQKLIFYDLRGEATKIQVMSNAGMYSSEEGFFKINNKIRRGDIIGCKGHPGKTKKGELSVMPKDIVLLTPCLHMLPHLHFGLKDKETRFRQRYLDLILNASVREKFIVRAKIINYIRTFLDNMGFLEAHVLNTKDSIVYRTSIFNSMVKSIFGTYKVVLHPDGPEGRAVEVDYTPPFRRISMLPAIEKALSVKLPPYDQLNTPETNQMLRELCKTHGVECPPPLTSARLLDKLVGCFLEEDCINPTFICDHPVLMSPLAKWHRSIPGLTERFELFVMQKEICNAYTELNDPVVQRQRFESQAKDKVQATTRHAVKDDYSKGHDVSSVMMSGHWEVLFFPAMKPDLQGGAADVAQPPEASTSQ</sequence>
<feature type="region of interest" description="Disordered" evidence="5">
    <location>
        <begin position="24"/>
        <end position="48"/>
    </location>
</feature>
<dbReference type="SUPFAM" id="SSF55681">
    <property type="entry name" value="Class II aaRS and biotin synthetases"/>
    <property type="match status" value="1"/>
</dbReference>
<keyword evidence="3" id="KW-0067">ATP-binding</keyword>